<dbReference type="GO" id="GO:0006310">
    <property type="term" value="P:DNA recombination"/>
    <property type="evidence" value="ECO:0007669"/>
    <property type="project" value="UniProtKB-KW"/>
</dbReference>
<accession>A0A060QF88</accession>
<dbReference type="InterPro" id="IPR050090">
    <property type="entry name" value="Tyrosine_recombinase_XerCD"/>
</dbReference>
<dbReference type="AlphaFoldDB" id="A0A060QF88"/>
<dbReference type="Proteomes" id="UP000027583">
    <property type="component" value="Unassembled WGS sequence"/>
</dbReference>
<sequence>MGKVEAMKRLIECTVPLKEKMGHLRVDQVGQRQWNEYASTRVRKPNPRRKSLDGYEPQPVSPGTLRREFNVMRAALRQSWKDGNLTKPPVLEVPRDSAPRDRFLTKQEARRLLDACETPHVRIFLALAMFTGARKGSILALTWDRVHFDSGRVDFQEPGRSLTVKRRAVVPMAPALRKELEEASRLRTCDFVVEWNSKRVTYGLRWSFKRLCERAGLTWMPTPHHFKHSVASWMAMNKVPIDQAADWLATDPKTLWNVYRKFDPSYLEEVTSTFDL</sequence>
<keyword evidence="1" id="KW-0229">DNA integration</keyword>
<name>A0A060QF88_9PROT</name>
<dbReference type="PROSITE" id="PS51898">
    <property type="entry name" value="TYR_RECOMBINASE"/>
    <property type="match status" value="1"/>
</dbReference>
<reference evidence="5 6" key="1">
    <citation type="journal article" date="2014" name="Genome Biol. Evol.">
        <title>Acetic acid bacteria genomes reveal functional traits for adaptation to life in insect guts.</title>
        <authorList>
            <person name="Chouaia B."/>
            <person name="Gaiarsa S."/>
            <person name="Crotti E."/>
            <person name="Comandatore F."/>
            <person name="Degli Esposti M."/>
            <person name="Ricci I."/>
            <person name="Alma A."/>
            <person name="Favia G."/>
            <person name="Bandi C."/>
            <person name="Daffonchio D."/>
        </authorList>
    </citation>
    <scope>NUCLEOTIDE SEQUENCE [LARGE SCALE GENOMIC DNA]</scope>
    <source>
        <strain evidence="5 6">SF2.1</strain>
    </source>
</reference>
<feature type="domain" description="Tyr recombinase" evidence="4">
    <location>
        <begin position="99"/>
        <end position="272"/>
    </location>
</feature>
<dbReference type="GO" id="GO:0003677">
    <property type="term" value="F:DNA binding"/>
    <property type="evidence" value="ECO:0007669"/>
    <property type="project" value="InterPro"/>
</dbReference>
<evidence type="ECO:0000256" key="2">
    <source>
        <dbReference type="ARBA" id="ARBA00023172"/>
    </source>
</evidence>
<dbReference type="PANTHER" id="PTHR30349">
    <property type="entry name" value="PHAGE INTEGRASE-RELATED"/>
    <property type="match status" value="1"/>
</dbReference>
<dbReference type="Gene3D" id="1.10.443.10">
    <property type="entry name" value="Intergrase catalytic core"/>
    <property type="match status" value="1"/>
</dbReference>
<reference evidence="5 6" key="2">
    <citation type="journal article" date="2014" name="PLoS ONE">
        <title>Evolution of mitochondria reconstructed from the energy metabolism of living bacteria.</title>
        <authorList>
            <person name="Degli Esposti M."/>
            <person name="Chouaia B."/>
            <person name="Comandatore F."/>
            <person name="Crotti E."/>
            <person name="Sassera D."/>
            <person name="Lievens P.M."/>
            <person name="Daffonchio D."/>
            <person name="Bandi C."/>
        </authorList>
    </citation>
    <scope>NUCLEOTIDE SEQUENCE [LARGE SCALE GENOMIC DNA]</scope>
    <source>
        <strain evidence="5 6">SF2.1</strain>
    </source>
</reference>
<comment type="caution">
    <text evidence="5">The sequence shown here is derived from an EMBL/GenBank/DDBJ whole genome shotgun (WGS) entry which is preliminary data.</text>
</comment>
<keyword evidence="2" id="KW-0233">DNA recombination</keyword>
<dbReference type="InterPro" id="IPR011010">
    <property type="entry name" value="DNA_brk_join_enz"/>
</dbReference>
<dbReference type="CDD" id="cd00796">
    <property type="entry name" value="INT_Rci_Hp1_C"/>
    <property type="match status" value="1"/>
</dbReference>
<evidence type="ECO:0000313" key="5">
    <source>
        <dbReference type="EMBL" id="CDG39585.1"/>
    </source>
</evidence>
<dbReference type="InterPro" id="IPR002104">
    <property type="entry name" value="Integrase_catalytic"/>
</dbReference>
<protein>
    <submittedName>
        <fullName evidence="5">Integrase</fullName>
    </submittedName>
</protein>
<feature type="region of interest" description="Disordered" evidence="3">
    <location>
        <begin position="37"/>
        <end position="63"/>
    </location>
</feature>
<organism evidence="5 6">
    <name type="scientific">Asaia bogorensis</name>
    <dbReference type="NCBI Taxonomy" id="91915"/>
    <lineage>
        <taxon>Bacteria</taxon>
        <taxon>Pseudomonadati</taxon>
        <taxon>Pseudomonadota</taxon>
        <taxon>Alphaproteobacteria</taxon>
        <taxon>Acetobacterales</taxon>
        <taxon>Acetobacteraceae</taxon>
        <taxon>Asaia</taxon>
    </lineage>
</organism>
<dbReference type="PANTHER" id="PTHR30349:SF64">
    <property type="entry name" value="PROPHAGE INTEGRASE INTD-RELATED"/>
    <property type="match status" value="1"/>
</dbReference>
<dbReference type="eggNOG" id="COG0582">
    <property type="taxonomic scope" value="Bacteria"/>
</dbReference>
<evidence type="ECO:0000256" key="3">
    <source>
        <dbReference type="SAM" id="MobiDB-lite"/>
    </source>
</evidence>
<dbReference type="EMBL" id="CBLX010000009">
    <property type="protein sequence ID" value="CDG39585.1"/>
    <property type="molecule type" value="Genomic_DNA"/>
</dbReference>
<dbReference type="GO" id="GO:0015074">
    <property type="term" value="P:DNA integration"/>
    <property type="evidence" value="ECO:0007669"/>
    <property type="project" value="UniProtKB-KW"/>
</dbReference>
<gene>
    <name evidence="5" type="ORF">ASAP_1540</name>
</gene>
<dbReference type="Pfam" id="PF00589">
    <property type="entry name" value="Phage_integrase"/>
    <property type="match status" value="1"/>
</dbReference>
<proteinExistence type="predicted"/>
<dbReference type="SUPFAM" id="SSF56349">
    <property type="entry name" value="DNA breaking-rejoining enzymes"/>
    <property type="match status" value="1"/>
</dbReference>
<evidence type="ECO:0000313" key="6">
    <source>
        <dbReference type="Proteomes" id="UP000027583"/>
    </source>
</evidence>
<dbReference type="InterPro" id="IPR013762">
    <property type="entry name" value="Integrase-like_cat_sf"/>
</dbReference>
<evidence type="ECO:0000259" key="4">
    <source>
        <dbReference type="PROSITE" id="PS51898"/>
    </source>
</evidence>
<evidence type="ECO:0000256" key="1">
    <source>
        <dbReference type="ARBA" id="ARBA00022908"/>
    </source>
</evidence>